<comment type="caution">
    <text evidence="11">The sequence shown here is derived from an EMBL/GenBank/DDBJ whole genome shotgun (WGS) entry which is preliminary data.</text>
</comment>
<dbReference type="RefSeq" id="WP_070070251.1">
    <property type="nucleotide sequence ID" value="NZ_MKKK01000034.1"/>
</dbReference>
<feature type="transmembrane region" description="Helical" evidence="8">
    <location>
        <begin position="318"/>
        <end position="339"/>
    </location>
</feature>
<dbReference type="Pfam" id="PF00909">
    <property type="entry name" value="Ammonium_transp"/>
    <property type="match status" value="1"/>
</dbReference>
<dbReference type="PANTHER" id="PTHR43029">
    <property type="entry name" value="AMMONIUM TRANSPORTER MEP2"/>
    <property type="match status" value="1"/>
</dbReference>
<comment type="subcellular location">
    <subcellularLocation>
        <location evidence="8">Cell membrane</location>
        <topology evidence="8">Multi-pass membrane protein</topology>
    </subcellularLocation>
    <subcellularLocation>
        <location evidence="1">Membrane</location>
        <topology evidence="1">Multi-pass membrane protein</topology>
    </subcellularLocation>
</comment>
<dbReference type="InterPro" id="IPR018047">
    <property type="entry name" value="Ammonium_transpt_CS"/>
</dbReference>
<dbReference type="Gene3D" id="1.10.3430.10">
    <property type="entry name" value="Ammonium transporter AmtB like domains"/>
    <property type="match status" value="1"/>
</dbReference>
<sequence length="441" mass="47432">MSLIVKYGLFLFLMPSFLLTSHAYATTYELDKGNTTWVMVAGMFVTLMCIPGLAMFYGGFIRSKNVLSIFAQMFISAGVIGVLWVIYGYSLAVNTTGMVEGEYNLHSFIGTLDNVFLNGINLANVNELAIPDGILIFFLMTFAIITPAIIIGGFAERMKFSASLLFLIIWFTLCFLPMFHMVWGGPGALMHNWGTLDFAGGTAVHMNAGLAALIASIMVGKRKGYLKVAMPPHNVTLALTGAGILWVCWFGFNVGSGLAVNENVGTIMLCTQIAACSGILGWVMVEMIYRKKPSALGAASGALAGLVGITPACAFVGPIGAICIGFVTAICCYYAVTTIKHRFEYDDSVDVFGLHGIGGIVGALLTGIFASPLLGGNVADLNIIQQLWIQLISVVFTIVYCGGMSWMILKILDKTIGLRASENDEEIGLDIAHYNENAYNK</sequence>
<evidence type="ECO:0000256" key="1">
    <source>
        <dbReference type="ARBA" id="ARBA00004141"/>
    </source>
</evidence>
<evidence type="ECO:0000256" key="3">
    <source>
        <dbReference type="ARBA" id="ARBA00022448"/>
    </source>
</evidence>
<feature type="transmembrane region" description="Helical" evidence="8">
    <location>
        <begin position="351"/>
        <end position="375"/>
    </location>
</feature>
<dbReference type="InterPro" id="IPR029020">
    <property type="entry name" value="Ammonium/urea_transptr"/>
</dbReference>
<dbReference type="NCBIfam" id="TIGR00836">
    <property type="entry name" value="amt"/>
    <property type="match status" value="1"/>
</dbReference>
<keyword evidence="7 8" id="KW-0924">Ammonia transport</keyword>
<evidence type="ECO:0000256" key="2">
    <source>
        <dbReference type="ARBA" id="ARBA00005887"/>
    </source>
</evidence>
<evidence type="ECO:0000256" key="5">
    <source>
        <dbReference type="ARBA" id="ARBA00022989"/>
    </source>
</evidence>
<accession>A0A1E7R543</accession>
<protein>
    <recommendedName>
        <fullName evidence="8">Ammonium transporter</fullName>
    </recommendedName>
</protein>
<feature type="transmembrane region" description="Helical" evidence="8">
    <location>
        <begin position="295"/>
        <end position="312"/>
    </location>
</feature>
<keyword evidence="9" id="KW-0732">Signal</keyword>
<evidence type="ECO:0000256" key="7">
    <source>
        <dbReference type="ARBA" id="ARBA00023177"/>
    </source>
</evidence>
<dbReference type="EMBL" id="MKKK01000034">
    <property type="protein sequence ID" value="OEY94444.1"/>
    <property type="molecule type" value="Genomic_DNA"/>
</dbReference>
<keyword evidence="5 8" id="KW-1133">Transmembrane helix</keyword>
<dbReference type="SUPFAM" id="SSF111352">
    <property type="entry name" value="Ammonium transporter"/>
    <property type="match status" value="1"/>
</dbReference>
<feature type="domain" description="Ammonium transporter AmtB-like" evidence="10">
    <location>
        <begin position="37"/>
        <end position="439"/>
    </location>
</feature>
<feature type="transmembrane region" description="Helical" evidence="8">
    <location>
        <begin position="134"/>
        <end position="155"/>
    </location>
</feature>
<keyword evidence="12" id="KW-1185">Reference proteome</keyword>
<feature type="transmembrane region" description="Helical" evidence="8">
    <location>
        <begin position="35"/>
        <end position="57"/>
    </location>
</feature>
<dbReference type="PANTHER" id="PTHR43029:SF10">
    <property type="entry name" value="AMMONIUM TRANSPORTER MEP2"/>
    <property type="match status" value="1"/>
</dbReference>
<evidence type="ECO:0000256" key="8">
    <source>
        <dbReference type="RuleBase" id="RU362002"/>
    </source>
</evidence>
<feature type="signal peptide" evidence="9">
    <location>
        <begin position="1"/>
        <end position="25"/>
    </location>
</feature>
<keyword evidence="4 8" id="KW-0812">Transmembrane</keyword>
<evidence type="ECO:0000256" key="4">
    <source>
        <dbReference type="ARBA" id="ARBA00022692"/>
    </source>
</evidence>
<evidence type="ECO:0000313" key="12">
    <source>
        <dbReference type="Proteomes" id="UP000185895"/>
    </source>
</evidence>
<dbReference type="STRING" id="1262585.BJI46_03635"/>
<dbReference type="OrthoDB" id="9814202at2"/>
<dbReference type="AlphaFoldDB" id="A0A1E7R543"/>
<gene>
    <name evidence="11" type="ORF">BJI46_03635</name>
</gene>
<feature type="transmembrane region" description="Helical" evidence="8">
    <location>
        <begin position="203"/>
        <end position="220"/>
    </location>
</feature>
<evidence type="ECO:0000313" key="11">
    <source>
        <dbReference type="EMBL" id="OEY94444.1"/>
    </source>
</evidence>
<evidence type="ECO:0000256" key="6">
    <source>
        <dbReference type="ARBA" id="ARBA00023136"/>
    </source>
</evidence>
<dbReference type="InterPro" id="IPR024041">
    <property type="entry name" value="NH4_transpt_AmtB-like_dom"/>
</dbReference>
<feature type="chain" id="PRO_5043144588" description="Ammonium transporter" evidence="9">
    <location>
        <begin position="26"/>
        <end position="441"/>
    </location>
</feature>
<feature type="transmembrane region" description="Helical" evidence="8">
    <location>
        <begin position="69"/>
        <end position="89"/>
    </location>
</feature>
<dbReference type="GO" id="GO:0008519">
    <property type="term" value="F:ammonium channel activity"/>
    <property type="evidence" value="ECO:0007669"/>
    <property type="project" value="InterPro"/>
</dbReference>
<dbReference type="GO" id="GO:0005886">
    <property type="term" value="C:plasma membrane"/>
    <property type="evidence" value="ECO:0007669"/>
    <property type="project" value="UniProtKB-SubCell"/>
</dbReference>
<organism evidence="11 12">
    <name type="scientific">Acinetobacter qingfengensis</name>
    <dbReference type="NCBI Taxonomy" id="1262585"/>
    <lineage>
        <taxon>Bacteria</taxon>
        <taxon>Pseudomonadati</taxon>
        <taxon>Pseudomonadota</taxon>
        <taxon>Gammaproteobacteria</taxon>
        <taxon>Moraxellales</taxon>
        <taxon>Moraxellaceae</taxon>
        <taxon>Acinetobacter</taxon>
    </lineage>
</organism>
<dbReference type="Proteomes" id="UP000185895">
    <property type="component" value="Unassembled WGS sequence"/>
</dbReference>
<dbReference type="PROSITE" id="PS01219">
    <property type="entry name" value="AMMONIUM_TRANSP"/>
    <property type="match status" value="1"/>
</dbReference>
<evidence type="ECO:0000256" key="9">
    <source>
        <dbReference type="SAM" id="SignalP"/>
    </source>
</evidence>
<feature type="transmembrane region" description="Helical" evidence="8">
    <location>
        <begin position="264"/>
        <end position="283"/>
    </location>
</feature>
<comment type="similarity">
    <text evidence="2 8">Belongs to the ammonia transporter channel (TC 1.A.11.2) family.</text>
</comment>
<feature type="transmembrane region" description="Helical" evidence="8">
    <location>
        <begin position="232"/>
        <end position="252"/>
    </location>
</feature>
<feature type="transmembrane region" description="Helical" evidence="8">
    <location>
        <begin position="162"/>
        <end position="183"/>
    </location>
</feature>
<reference evidence="11 12" key="1">
    <citation type="submission" date="2016-09" db="EMBL/GenBank/DDBJ databases">
        <authorList>
            <person name="Capua I."/>
            <person name="De Benedictis P."/>
            <person name="Joannis T."/>
            <person name="Lombin L.H."/>
            <person name="Cattoli G."/>
        </authorList>
    </citation>
    <scope>NUCLEOTIDE SEQUENCE [LARGE SCALE GENOMIC DNA]</scope>
    <source>
        <strain evidence="11 12">ANC 4671</strain>
    </source>
</reference>
<evidence type="ECO:0000259" key="10">
    <source>
        <dbReference type="Pfam" id="PF00909"/>
    </source>
</evidence>
<proteinExistence type="inferred from homology"/>
<keyword evidence="3 8" id="KW-0813">Transport</keyword>
<keyword evidence="6 8" id="KW-0472">Membrane</keyword>
<name>A0A1E7R543_9GAMM</name>
<dbReference type="InterPro" id="IPR001905">
    <property type="entry name" value="Ammonium_transpt"/>
</dbReference>
<feature type="transmembrane region" description="Helical" evidence="8">
    <location>
        <begin position="387"/>
        <end position="409"/>
    </location>
</feature>